<dbReference type="GeneID" id="34234224"/>
<evidence type="ECO:0000256" key="1">
    <source>
        <dbReference type="SAM" id="MobiDB-lite"/>
    </source>
</evidence>
<feature type="domain" description="N-terminal" evidence="2">
    <location>
        <begin position="18"/>
        <end position="144"/>
    </location>
</feature>
<dbReference type="RefSeq" id="WP_092701079.1">
    <property type="nucleotide sequence ID" value="NZ_FNQJ01000043.1"/>
</dbReference>
<feature type="region of interest" description="Disordered" evidence="1">
    <location>
        <begin position="110"/>
        <end position="130"/>
    </location>
</feature>
<dbReference type="PIRSF" id="PIRSF037112">
    <property type="entry name" value="Antirestriction_ArdC"/>
    <property type="match status" value="1"/>
</dbReference>
<sequence>MNAINEQEQEAVRQAKLDVKSEVARQLIDAMEAGNTPWQKPWKSQALMPINGSTQNGYRGINRILLALQNRSSNVWLTFKQAGDKGYRVRKGERGTPIVKVVEVEPWAKSDGGERVGAPEPGTASQGEGKENRKAFILKRYFVFNAEQIEGYPIPQSEAEPSSGLESIEKAQAIVDAMKEQTGLMVIHGGDKACYIPSLHEVRMPSPKAFKTPYDRWVTEFHECSHASMHEKCLNRTNAISKKWGDEAYALEELRAEISSCLLAHSTGIAQQLGAVAGGHAQAGAAADAYANHREQHAAYLRSWVKAIKKDPMAIFSAAKDADLICDYMLGLVQKREAMAEHREWVAEYELAGSAR</sequence>
<dbReference type="InterPro" id="IPR017113">
    <property type="entry name" value="Antirestriction_ArdC"/>
</dbReference>
<accession>A0A1H4EXC5</accession>
<evidence type="ECO:0000313" key="4">
    <source>
        <dbReference type="EMBL" id="SEA89724.1"/>
    </source>
</evidence>
<dbReference type="Pfam" id="PF08401">
    <property type="entry name" value="ArdcN"/>
    <property type="match status" value="1"/>
</dbReference>
<dbReference type="GO" id="GO:0003697">
    <property type="term" value="F:single-stranded DNA binding"/>
    <property type="evidence" value="ECO:0007669"/>
    <property type="project" value="InterPro"/>
</dbReference>
<dbReference type="InterPro" id="IPR013610">
    <property type="entry name" value="ArdC_N"/>
</dbReference>
<gene>
    <name evidence="4" type="ORF">SAMN05421875_1438</name>
</gene>
<evidence type="ECO:0000259" key="2">
    <source>
        <dbReference type="Pfam" id="PF08401"/>
    </source>
</evidence>
<keyword evidence="5" id="KW-1185">Reference proteome</keyword>
<dbReference type="EMBL" id="FNQJ01000043">
    <property type="protein sequence ID" value="SEA89724.1"/>
    <property type="molecule type" value="Genomic_DNA"/>
</dbReference>
<reference evidence="5" key="1">
    <citation type="submission" date="2016-10" db="EMBL/GenBank/DDBJ databases">
        <authorList>
            <person name="Varghese N."/>
            <person name="Submissions S."/>
        </authorList>
    </citation>
    <scope>NUCLEOTIDE SEQUENCE [LARGE SCALE GENOMIC DNA]</scope>
    <source>
        <strain evidence="5">DSM 25157</strain>
    </source>
</reference>
<dbReference type="InterPro" id="IPR041459">
    <property type="entry name" value="MPTase-PolyVal"/>
</dbReference>
<protein>
    <submittedName>
        <fullName evidence="4">Antirestriction protein ArdC</fullName>
    </submittedName>
</protein>
<dbReference type="Proteomes" id="UP000199002">
    <property type="component" value="Unassembled WGS sequence"/>
</dbReference>
<feature type="domain" description="Polyvalent protein metallopeptidase" evidence="3">
    <location>
        <begin position="175"/>
        <end position="274"/>
    </location>
</feature>
<evidence type="ECO:0000313" key="5">
    <source>
        <dbReference type="Proteomes" id="UP000199002"/>
    </source>
</evidence>
<dbReference type="AlphaFoldDB" id="A0A1H4EXC5"/>
<organism evidence="4 5">
    <name type="scientific">Acidovorax soli</name>
    <dbReference type="NCBI Taxonomy" id="592050"/>
    <lineage>
        <taxon>Bacteria</taxon>
        <taxon>Pseudomonadati</taxon>
        <taxon>Pseudomonadota</taxon>
        <taxon>Betaproteobacteria</taxon>
        <taxon>Burkholderiales</taxon>
        <taxon>Comamonadaceae</taxon>
        <taxon>Acidovorax</taxon>
    </lineage>
</organism>
<proteinExistence type="predicted"/>
<evidence type="ECO:0000259" key="3">
    <source>
        <dbReference type="Pfam" id="PF18818"/>
    </source>
</evidence>
<name>A0A1H4EXC5_9BURK</name>
<dbReference type="Pfam" id="PF18818">
    <property type="entry name" value="MPTase-PolyVal"/>
    <property type="match status" value="1"/>
</dbReference>
<dbReference type="STRING" id="592050.SAMN05421875_1438"/>